<dbReference type="OrthoDB" id="447033at2759"/>
<proteinExistence type="predicted"/>
<evidence type="ECO:0000256" key="1">
    <source>
        <dbReference type="SAM" id="MobiDB-lite"/>
    </source>
</evidence>
<reference evidence="3" key="2">
    <citation type="submission" date="2024-04" db="EMBL/GenBank/DDBJ databases">
        <authorList>
            <person name="Chen Y."/>
            <person name="Shah S."/>
            <person name="Dougan E. K."/>
            <person name="Thang M."/>
            <person name="Chan C."/>
        </authorList>
    </citation>
    <scope>NUCLEOTIDE SEQUENCE [LARGE SCALE GENOMIC DNA]</scope>
</reference>
<keyword evidence="4" id="KW-0695">RNA-directed DNA polymerase</keyword>
<dbReference type="GO" id="GO:0003964">
    <property type="term" value="F:RNA-directed DNA polymerase activity"/>
    <property type="evidence" value="ECO:0007669"/>
    <property type="project" value="UniProtKB-KW"/>
</dbReference>
<evidence type="ECO:0000313" key="2">
    <source>
        <dbReference type="EMBL" id="CAI3986734.1"/>
    </source>
</evidence>
<name>A0A9P1FRD9_9DINO</name>
<gene>
    <name evidence="2" type="ORF">C1SCF055_LOCUS14060</name>
</gene>
<evidence type="ECO:0000313" key="5">
    <source>
        <dbReference type="Proteomes" id="UP001152797"/>
    </source>
</evidence>
<dbReference type="EMBL" id="CAMXCT030001111">
    <property type="protein sequence ID" value="CAL4774046.1"/>
    <property type="molecule type" value="Genomic_DNA"/>
</dbReference>
<reference evidence="2" key="1">
    <citation type="submission" date="2022-10" db="EMBL/GenBank/DDBJ databases">
        <authorList>
            <person name="Chen Y."/>
            <person name="Dougan E. K."/>
            <person name="Chan C."/>
            <person name="Rhodes N."/>
            <person name="Thang M."/>
        </authorList>
    </citation>
    <scope>NUCLEOTIDE SEQUENCE</scope>
</reference>
<accession>A0A9P1FRD9</accession>
<dbReference type="Proteomes" id="UP001152797">
    <property type="component" value="Unassembled WGS sequence"/>
</dbReference>
<evidence type="ECO:0000313" key="3">
    <source>
        <dbReference type="EMBL" id="CAL1140109.1"/>
    </source>
</evidence>
<comment type="caution">
    <text evidence="2">The sequence shown here is derived from an EMBL/GenBank/DDBJ whole genome shotgun (WGS) entry which is preliminary data.</text>
</comment>
<evidence type="ECO:0000313" key="4">
    <source>
        <dbReference type="EMBL" id="CAL4774046.1"/>
    </source>
</evidence>
<protein>
    <submittedName>
        <fullName evidence="4">Reverse transcriptase domain-containing protein</fullName>
    </submittedName>
</protein>
<keyword evidence="5" id="KW-1185">Reference proteome</keyword>
<organism evidence="2">
    <name type="scientific">Cladocopium goreaui</name>
    <dbReference type="NCBI Taxonomy" id="2562237"/>
    <lineage>
        <taxon>Eukaryota</taxon>
        <taxon>Sar</taxon>
        <taxon>Alveolata</taxon>
        <taxon>Dinophyceae</taxon>
        <taxon>Suessiales</taxon>
        <taxon>Symbiodiniaceae</taxon>
        <taxon>Cladocopium</taxon>
    </lineage>
</organism>
<sequence>MAALSVGATTLILKMSKKLSYEEFIPVLQRLSKMAVPEIAYHFDLVHLPWKKLAVINFTSPQTCAKCFQIFSMIAGKEGSVISDLKEAQHQGLAPNLALFCLRSMDFVHQHKPQVFFNGLEVPLPLACKQLVTPELMRLVATQSSAEQRSSESGDDVVPPPGLEKMISAPVRGYIKEPSYMPPWSCIGYGGTLVFEL</sequence>
<dbReference type="AlphaFoldDB" id="A0A9P1FRD9"/>
<dbReference type="EMBL" id="CAMXCT010001111">
    <property type="protein sequence ID" value="CAI3986734.1"/>
    <property type="molecule type" value="Genomic_DNA"/>
</dbReference>
<feature type="region of interest" description="Disordered" evidence="1">
    <location>
        <begin position="143"/>
        <end position="162"/>
    </location>
</feature>
<dbReference type="EMBL" id="CAMXCT020001111">
    <property type="protein sequence ID" value="CAL1140109.1"/>
    <property type="molecule type" value="Genomic_DNA"/>
</dbReference>
<keyword evidence="4" id="KW-0548">Nucleotidyltransferase</keyword>
<keyword evidence="4" id="KW-0808">Transferase</keyword>